<dbReference type="PANTHER" id="PTHR33490">
    <property type="entry name" value="BLR5614 PROTEIN-RELATED"/>
    <property type="match status" value="1"/>
</dbReference>
<dbReference type="SMART" id="SM00460">
    <property type="entry name" value="TGc"/>
    <property type="match status" value="1"/>
</dbReference>
<dbReference type="Pfam" id="PF01841">
    <property type="entry name" value="Transglut_core"/>
    <property type="match status" value="1"/>
</dbReference>
<dbReference type="Proteomes" id="UP000323502">
    <property type="component" value="Unassembled WGS sequence"/>
</dbReference>
<dbReference type="SUPFAM" id="SSF54001">
    <property type="entry name" value="Cysteine proteinases"/>
    <property type="match status" value="1"/>
</dbReference>
<dbReference type="EMBL" id="WSUT01000005">
    <property type="protein sequence ID" value="MWC43915.1"/>
    <property type="molecule type" value="Genomic_DNA"/>
</dbReference>
<organism evidence="3 4">
    <name type="scientific">Sphingomonas carotinifaciens</name>
    <dbReference type="NCBI Taxonomy" id="1166323"/>
    <lineage>
        <taxon>Bacteria</taxon>
        <taxon>Pseudomonadati</taxon>
        <taxon>Pseudomonadota</taxon>
        <taxon>Alphaproteobacteria</taxon>
        <taxon>Sphingomonadales</taxon>
        <taxon>Sphingomonadaceae</taxon>
        <taxon>Sphingomonas</taxon>
    </lineage>
</organism>
<sequence>MRLSIDHRTVYRFSEPQSRLVQMLRLTPENTHDQTVAGWRIDVDRDARLREGRDGFGNAVTMLYVEGPLDGIAITVSGEVLTSTSSGVLRGAAEMLPPPLYLRATDMTPRDPAIIAFADEATGAGDPLGRLHRWNAALHARFEMDMGRPEPGLDAGGAFQRPVATPRDLTHIFCVGARGLGIPARYVSGYALRVDGHRATPHAWAEAHIDGLGWVAFDPCTGMCPEEDYVRVATALDAVGAAPVAGSRLGDGEEDLAVDVSVMRED</sequence>
<feature type="domain" description="Transglutaminase-like" evidence="1">
    <location>
        <begin position="158"/>
        <end position="221"/>
    </location>
</feature>
<keyword evidence="4" id="KW-1185">Reference proteome</keyword>
<dbReference type="PANTHER" id="PTHR33490:SF6">
    <property type="entry name" value="SLL1049 PROTEIN"/>
    <property type="match status" value="1"/>
</dbReference>
<dbReference type="Gene3D" id="3.10.620.30">
    <property type="match status" value="1"/>
</dbReference>
<dbReference type="GO" id="GO:0006508">
    <property type="term" value="P:proteolysis"/>
    <property type="evidence" value="ECO:0007669"/>
    <property type="project" value="UniProtKB-KW"/>
</dbReference>
<keyword evidence="3" id="KW-0645">Protease</keyword>
<accession>A0A1G7JE42</accession>
<dbReference type="Pfam" id="PF08379">
    <property type="entry name" value="Bact_transglu_N"/>
    <property type="match status" value="1"/>
</dbReference>
<reference evidence="2 5" key="2">
    <citation type="submission" date="2019-12" db="EMBL/GenBank/DDBJ databases">
        <authorList>
            <person name="Zheng J."/>
        </authorList>
    </citation>
    <scope>NUCLEOTIDE SEQUENCE [LARGE SCALE GENOMIC DNA]</scope>
    <source>
        <strain evidence="2 5">DSM 27347</strain>
    </source>
</reference>
<dbReference type="GO" id="GO:0008233">
    <property type="term" value="F:peptidase activity"/>
    <property type="evidence" value="ECO:0007669"/>
    <property type="project" value="UniProtKB-KW"/>
</dbReference>
<protein>
    <submittedName>
        <fullName evidence="2">Transglutaminase family protein</fullName>
    </submittedName>
    <submittedName>
        <fullName evidence="3">Transglutaminase-like enzyme, putative cysteine protease</fullName>
    </submittedName>
</protein>
<evidence type="ECO:0000313" key="4">
    <source>
        <dbReference type="Proteomes" id="UP000323502"/>
    </source>
</evidence>
<dbReference type="InterPro" id="IPR013589">
    <property type="entry name" value="Bac_transglu_N"/>
</dbReference>
<dbReference type="OrthoDB" id="9804023at2"/>
<dbReference type="AlphaFoldDB" id="A0A1G7JE42"/>
<dbReference type="Proteomes" id="UP000436801">
    <property type="component" value="Unassembled WGS sequence"/>
</dbReference>
<evidence type="ECO:0000259" key="1">
    <source>
        <dbReference type="SMART" id="SM00460"/>
    </source>
</evidence>
<gene>
    <name evidence="2" type="ORF">GQR91_09660</name>
    <name evidence="3" type="ORF">SAMN05216557_102602</name>
</gene>
<proteinExistence type="predicted"/>
<name>A0A1G7JE42_9SPHN</name>
<dbReference type="RefSeq" id="WP_112383402.1">
    <property type="nucleotide sequence ID" value="NZ_FNBI01000002.1"/>
</dbReference>
<dbReference type="InterPro" id="IPR002931">
    <property type="entry name" value="Transglutaminase-like"/>
</dbReference>
<dbReference type="EMBL" id="FNBI01000002">
    <property type="protein sequence ID" value="SDF23186.1"/>
    <property type="molecule type" value="Genomic_DNA"/>
</dbReference>
<evidence type="ECO:0000313" key="2">
    <source>
        <dbReference type="EMBL" id="MWC43915.1"/>
    </source>
</evidence>
<keyword evidence="3" id="KW-0378">Hydrolase</keyword>
<evidence type="ECO:0000313" key="3">
    <source>
        <dbReference type="EMBL" id="SDF23186.1"/>
    </source>
</evidence>
<evidence type="ECO:0000313" key="5">
    <source>
        <dbReference type="Proteomes" id="UP000436801"/>
    </source>
</evidence>
<reference evidence="3 4" key="1">
    <citation type="submission" date="2016-10" db="EMBL/GenBank/DDBJ databases">
        <authorList>
            <person name="Varghese N."/>
            <person name="Submissions S."/>
        </authorList>
    </citation>
    <scope>NUCLEOTIDE SEQUENCE [LARGE SCALE GENOMIC DNA]</scope>
    <source>
        <strain evidence="3 4">S7-754</strain>
    </source>
</reference>
<dbReference type="InterPro" id="IPR038765">
    <property type="entry name" value="Papain-like_cys_pep_sf"/>
</dbReference>